<proteinExistence type="predicted"/>
<protein>
    <submittedName>
        <fullName evidence="1">Uncharacterized protein</fullName>
    </submittedName>
</protein>
<dbReference type="Proteomes" id="UP001234297">
    <property type="component" value="Chromosome 11"/>
</dbReference>
<gene>
    <name evidence="1" type="ORF">MRB53_033107</name>
</gene>
<dbReference type="EMBL" id="CM056819">
    <property type="protein sequence ID" value="KAJ8624577.1"/>
    <property type="molecule type" value="Genomic_DNA"/>
</dbReference>
<comment type="caution">
    <text evidence="1">The sequence shown here is derived from an EMBL/GenBank/DDBJ whole genome shotgun (WGS) entry which is preliminary data.</text>
</comment>
<accession>A0ACC2KU08</accession>
<name>A0ACC2KU08_PERAE</name>
<evidence type="ECO:0000313" key="1">
    <source>
        <dbReference type="EMBL" id="KAJ8624577.1"/>
    </source>
</evidence>
<reference evidence="1 2" key="1">
    <citation type="journal article" date="2022" name="Hortic Res">
        <title>A haplotype resolved chromosomal level avocado genome allows analysis of novel avocado genes.</title>
        <authorList>
            <person name="Nath O."/>
            <person name="Fletcher S.J."/>
            <person name="Hayward A."/>
            <person name="Shaw L.M."/>
            <person name="Masouleh A.K."/>
            <person name="Furtado A."/>
            <person name="Henry R.J."/>
            <person name="Mitter N."/>
        </authorList>
    </citation>
    <scope>NUCLEOTIDE SEQUENCE [LARGE SCALE GENOMIC DNA]</scope>
    <source>
        <strain evidence="2">cv. Hass</strain>
    </source>
</reference>
<organism evidence="1 2">
    <name type="scientific">Persea americana</name>
    <name type="common">Avocado</name>
    <dbReference type="NCBI Taxonomy" id="3435"/>
    <lineage>
        <taxon>Eukaryota</taxon>
        <taxon>Viridiplantae</taxon>
        <taxon>Streptophyta</taxon>
        <taxon>Embryophyta</taxon>
        <taxon>Tracheophyta</taxon>
        <taxon>Spermatophyta</taxon>
        <taxon>Magnoliopsida</taxon>
        <taxon>Magnoliidae</taxon>
        <taxon>Laurales</taxon>
        <taxon>Lauraceae</taxon>
        <taxon>Persea</taxon>
    </lineage>
</organism>
<evidence type="ECO:0000313" key="2">
    <source>
        <dbReference type="Proteomes" id="UP001234297"/>
    </source>
</evidence>
<keyword evidence="2" id="KW-1185">Reference proteome</keyword>
<sequence>MVSFSEGLESQTAASVLVAITLFTLFLFLSYALKRDSTGMKLPRGSMGLPVIGESWSFIEAYNDDKGAEWINERIVKYGPVFKTSLMGKPTVVVTGLEGNKFVFGANDAVLPTKQPITISRIAGEHNLFEMSRNRYKLIKGAMMSFLKPENLQVYVGIMDDLVKKEVLNEMEGKATIKAVPFMKYLTFNVSCALLFGVHDEPTKQALLEDFFLAFKGVWSIPVSLPGTMFWKALKARSRIIKRMLPIVEKKREMLREGTLNPKSDVISSLVALLDDNGEPITDEEIMDNIITLMIASHDTTAILLSLIVWKLAREPKLREKVQEEHEEIIRERQGTKGNLTWNEVQKLKYTWRVAQELMRQIPIVSGSFRKAIQNITFAGYDIPKGWQVFWAASPTHMDKDIFVDPDHFDPARFEKQSHTNIPPFAYIPFGGGAHMCIGNEFARIEALTIIHNLVINFDWSQMIPDEKITCQPMPYPSMGLPISLKQRTSFE</sequence>